<keyword evidence="1" id="KW-0732">Signal</keyword>
<keyword evidence="3" id="KW-1185">Reference proteome</keyword>
<gene>
    <name evidence="2" type="ORF">GSOID_T00013122001</name>
</gene>
<proteinExistence type="predicted"/>
<organism evidence="2">
    <name type="scientific">Oikopleura dioica</name>
    <name type="common">Tunicate</name>
    <dbReference type="NCBI Taxonomy" id="34765"/>
    <lineage>
        <taxon>Eukaryota</taxon>
        <taxon>Metazoa</taxon>
        <taxon>Chordata</taxon>
        <taxon>Tunicata</taxon>
        <taxon>Appendicularia</taxon>
        <taxon>Copelata</taxon>
        <taxon>Oikopleuridae</taxon>
        <taxon>Oikopleura</taxon>
    </lineage>
</organism>
<name>E4XKF9_OIKDI</name>
<evidence type="ECO:0000313" key="3">
    <source>
        <dbReference type="Proteomes" id="UP000001307"/>
    </source>
</evidence>
<dbReference type="EMBL" id="FN653064">
    <property type="protein sequence ID" value="CBY24948.1"/>
    <property type="molecule type" value="Genomic_DNA"/>
</dbReference>
<reference evidence="2" key="1">
    <citation type="journal article" date="2010" name="Science">
        <title>Plasticity of animal genome architecture unmasked by rapid evolution of a pelagic tunicate.</title>
        <authorList>
            <person name="Denoeud F."/>
            <person name="Henriet S."/>
            <person name="Mungpakdee S."/>
            <person name="Aury J.M."/>
            <person name="Da Silva C."/>
            <person name="Brinkmann H."/>
            <person name="Mikhaleva J."/>
            <person name="Olsen L.C."/>
            <person name="Jubin C."/>
            <person name="Canestro C."/>
            <person name="Bouquet J.M."/>
            <person name="Danks G."/>
            <person name="Poulain J."/>
            <person name="Campsteijn C."/>
            <person name="Adamski M."/>
            <person name="Cross I."/>
            <person name="Yadetie F."/>
            <person name="Muffato M."/>
            <person name="Louis A."/>
            <person name="Butcher S."/>
            <person name="Tsagkogeorga G."/>
            <person name="Konrad A."/>
            <person name="Singh S."/>
            <person name="Jensen M.F."/>
            <person name="Cong E.H."/>
            <person name="Eikeseth-Otteraa H."/>
            <person name="Noel B."/>
            <person name="Anthouard V."/>
            <person name="Porcel B.M."/>
            <person name="Kachouri-Lafond R."/>
            <person name="Nishino A."/>
            <person name="Ugolini M."/>
            <person name="Chourrout P."/>
            <person name="Nishida H."/>
            <person name="Aasland R."/>
            <person name="Huzurbazar S."/>
            <person name="Westhof E."/>
            <person name="Delsuc F."/>
            <person name="Lehrach H."/>
            <person name="Reinhardt R."/>
            <person name="Weissenbach J."/>
            <person name="Roy S.W."/>
            <person name="Artiguenave F."/>
            <person name="Postlethwait J.H."/>
            <person name="Manak J.R."/>
            <person name="Thompson E.M."/>
            <person name="Jaillon O."/>
            <person name="Du Pasquier L."/>
            <person name="Boudinot P."/>
            <person name="Liberles D.A."/>
            <person name="Volff J.N."/>
            <person name="Philippe H."/>
            <person name="Lenhard B."/>
            <person name="Roest Crollius H."/>
            <person name="Wincker P."/>
            <person name="Chourrout D."/>
        </authorList>
    </citation>
    <scope>NUCLEOTIDE SEQUENCE [LARGE SCALE GENOMIC DNA]</scope>
</reference>
<dbReference type="Proteomes" id="UP000001307">
    <property type="component" value="Unassembled WGS sequence"/>
</dbReference>
<dbReference type="AlphaFoldDB" id="E4XKF9"/>
<evidence type="ECO:0000313" key="2">
    <source>
        <dbReference type="EMBL" id="CBY24948.1"/>
    </source>
</evidence>
<sequence>MRALSGIFFTVCLAVALAASAEIAEREHFPNVPQHVQKRAASEVSEFFRNAIDADFNHFDPG</sequence>
<dbReference type="InParanoid" id="E4XKF9"/>
<accession>E4XKF9</accession>
<evidence type="ECO:0000256" key="1">
    <source>
        <dbReference type="SAM" id="SignalP"/>
    </source>
</evidence>
<feature type="chain" id="PRO_5003193001" evidence="1">
    <location>
        <begin position="19"/>
        <end position="62"/>
    </location>
</feature>
<feature type="signal peptide" evidence="1">
    <location>
        <begin position="1"/>
        <end position="18"/>
    </location>
</feature>
<protein>
    <submittedName>
        <fullName evidence="2">Uncharacterized protein</fullName>
    </submittedName>
</protein>